<dbReference type="GO" id="GO:0005737">
    <property type="term" value="C:cytoplasm"/>
    <property type="evidence" value="ECO:0007669"/>
    <property type="project" value="TreeGrafter"/>
</dbReference>
<keyword evidence="13" id="KW-1185">Reference proteome</keyword>
<keyword evidence="6" id="KW-0206">Cytoskeleton</keyword>
<keyword evidence="5" id="KW-0802">TPR repeat</keyword>
<feature type="compositionally biased region" description="Acidic residues" evidence="9">
    <location>
        <begin position="61"/>
        <end position="71"/>
    </location>
</feature>
<evidence type="ECO:0000256" key="11">
    <source>
        <dbReference type="SAM" id="SignalP"/>
    </source>
</evidence>
<dbReference type="Proteomes" id="UP000794436">
    <property type="component" value="Unassembled WGS sequence"/>
</dbReference>
<dbReference type="InterPro" id="IPR049039">
    <property type="entry name" value="RMD1-3_a_helical_rpt"/>
</dbReference>
<dbReference type="GO" id="GO:0097431">
    <property type="term" value="C:mitotic spindle pole"/>
    <property type="evidence" value="ECO:0007669"/>
    <property type="project" value="TreeGrafter"/>
</dbReference>
<feature type="chain" id="PRO_5035455935" description="Regulator of microtubule dynamics protein 1" evidence="11">
    <location>
        <begin position="21"/>
        <end position="463"/>
    </location>
</feature>
<evidence type="ECO:0000256" key="10">
    <source>
        <dbReference type="SAM" id="Phobius"/>
    </source>
</evidence>
<feature type="transmembrane region" description="Helical" evidence="10">
    <location>
        <begin position="136"/>
        <end position="155"/>
    </location>
</feature>
<evidence type="ECO:0000313" key="12">
    <source>
        <dbReference type="EMBL" id="TMW56765.1"/>
    </source>
</evidence>
<feature type="region of interest" description="Disordered" evidence="9">
    <location>
        <begin position="36"/>
        <end position="80"/>
    </location>
</feature>
<dbReference type="OrthoDB" id="69711at2759"/>
<comment type="caution">
    <text evidence="12">The sequence shown here is derived from an EMBL/GenBank/DDBJ whole genome shotgun (WGS) entry which is preliminary data.</text>
</comment>
<feature type="signal peptide" evidence="11">
    <location>
        <begin position="1"/>
        <end position="20"/>
    </location>
</feature>
<feature type="compositionally biased region" description="Low complexity" evidence="9">
    <location>
        <begin position="193"/>
        <end position="218"/>
    </location>
</feature>
<name>A0A8K1C5K6_PYTOL</name>
<dbReference type="SUPFAM" id="SSF48452">
    <property type="entry name" value="TPR-like"/>
    <property type="match status" value="1"/>
</dbReference>
<accession>A0A8K1C5K6</accession>
<proteinExistence type="predicted"/>
<evidence type="ECO:0000256" key="2">
    <source>
        <dbReference type="ARBA" id="ARBA00011375"/>
    </source>
</evidence>
<dbReference type="InterPro" id="IPR011990">
    <property type="entry name" value="TPR-like_helical_dom_sf"/>
</dbReference>
<evidence type="ECO:0000256" key="9">
    <source>
        <dbReference type="SAM" id="MobiDB-lite"/>
    </source>
</evidence>
<protein>
    <recommendedName>
        <fullName evidence="7">Regulator of microtubule dynamics protein 1</fullName>
    </recommendedName>
    <alternativeName>
        <fullName evidence="8">Protein FAM82B</fullName>
    </alternativeName>
</protein>
<sequence>MSSYKGLLWSLVAIAGTATAATVVYRYATRSVRDEGASATASGDAGRTAGSANEEPRSQDYEDEYTDDEYEGYSTDDGADTSEMIQSAETQQQLMLVTREGNLLLSVFGLVLMLLVGVVGAVLSWTSEEPVTIAQFPMFAPLMWIAIGIFTASSVDVLTQNAVAAPDIPVLNEKTVFPSDESDFELIDRYNTSSRQSDASSSRPGTPRSPTPRSAPATPDDEEEKAVVPTDMDAVNKHAEELFEAEKHQETYDFLKNSQTIHPNNIDVLWRLARACNFLVETISSQEEKKAKAFEGLAYAQQAYVLDTNSALANKWMGILTSTVGNFKDLKEKIAGAYEIRNFIQRAIELDPSDPFCHSILGQWCLAFANMTWIEKRAAAALFGTPPTATYDDAVQYFLSGERASPGFWKKNAFLLAETYHKMKQDSNTREWLIKAHDLPVKTTEDQEVQQEITALMKKLRMA</sequence>
<comment type="subcellular location">
    <subcellularLocation>
        <location evidence="1">Cytoplasm</location>
        <location evidence="1">Cytoskeleton</location>
    </subcellularLocation>
</comment>
<organism evidence="12 13">
    <name type="scientific">Pythium oligandrum</name>
    <name type="common">Mycoparasitic fungus</name>
    <dbReference type="NCBI Taxonomy" id="41045"/>
    <lineage>
        <taxon>Eukaryota</taxon>
        <taxon>Sar</taxon>
        <taxon>Stramenopiles</taxon>
        <taxon>Oomycota</taxon>
        <taxon>Peronosporomycetes</taxon>
        <taxon>Pythiales</taxon>
        <taxon>Pythiaceae</taxon>
        <taxon>Pythium</taxon>
    </lineage>
</organism>
<dbReference type="GO" id="GO:0008017">
    <property type="term" value="F:microtubule binding"/>
    <property type="evidence" value="ECO:0007669"/>
    <property type="project" value="TreeGrafter"/>
</dbReference>
<gene>
    <name evidence="12" type="ORF">Poli38472_006775</name>
</gene>
<comment type="subunit">
    <text evidence="2">Interacts with microtubules.</text>
</comment>
<evidence type="ECO:0000256" key="5">
    <source>
        <dbReference type="ARBA" id="ARBA00022803"/>
    </source>
</evidence>
<keyword evidence="10" id="KW-1133">Transmembrane helix</keyword>
<dbReference type="GO" id="GO:0005876">
    <property type="term" value="C:spindle microtubule"/>
    <property type="evidence" value="ECO:0007669"/>
    <property type="project" value="TreeGrafter"/>
</dbReference>
<evidence type="ECO:0000313" key="13">
    <source>
        <dbReference type="Proteomes" id="UP000794436"/>
    </source>
</evidence>
<dbReference type="PANTHER" id="PTHR16056:SF16">
    <property type="entry name" value="REGULATOR OF MICROTUBULE DYNAMICS PROTEIN 1"/>
    <property type="match status" value="1"/>
</dbReference>
<evidence type="ECO:0000256" key="7">
    <source>
        <dbReference type="ARBA" id="ARBA00039966"/>
    </source>
</evidence>
<dbReference type="Gene3D" id="1.25.40.10">
    <property type="entry name" value="Tetratricopeptide repeat domain"/>
    <property type="match status" value="1"/>
</dbReference>
<dbReference type="AlphaFoldDB" id="A0A8K1C5K6"/>
<evidence type="ECO:0000256" key="1">
    <source>
        <dbReference type="ARBA" id="ARBA00004245"/>
    </source>
</evidence>
<keyword evidence="4" id="KW-0677">Repeat</keyword>
<dbReference type="EMBL" id="SPLM01000145">
    <property type="protein sequence ID" value="TMW56765.1"/>
    <property type="molecule type" value="Genomic_DNA"/>
</dbReference>
<keyword evidence="10" id="KW-0812">Transmembrane</keyword>
<dbReference type="Pfam" id="PF21033">
    <property type="entry name" value="RMD1-3"/>
    <property type="match status" value="1"/>
</dbReference>
<dbReference type="PANTHER" id="PTHR16056">
    <property type="entry name" value="REGULATOR OF MICROTUBULE DYNAMICS PROTEIN"/>
    <property type="match status" value="1"/>
</dbReference>
<keyword evidence="10" id="KW-0472">Membrane</keyword>
<evidence type="ECO:0000256" key="3">
    <source>
        <dbReference type="ARBA" id="ARBA00022490"/>
    </source>
</evidence>
<keyword evidence="3" id="KW-0963">Cytoplasm</keyword>
<evidence type="ECO:0000256" key="4">
    <source>
        <dbReference type="ARBA" id="ARBA00022737"/>
    </source>
</evidence>
<feature type="transmembrane region" description="Helical" evidence="10">
    <location>
        <begin position="103"/>
        <end position="124"/>
    </location>
</feature>
<feature type="region of interest" description="Disordered" evidence="9">
    <location>
        <begin position="191"/>
        <end position="228"/>
    </location>
</feature>
<reference evidence="12" key="1">
    <citation type="submission" date="2019-03" db="EMBL/GenBank/DDBJ databases">
        <title>Long read genome sequence of the mycoparasitic Pythium oligandrum ATCC 38472 isolated from sugarbeet rhizosphere.</title>
        <authorList>
            <person name="Gaulin E."/>
        </authorList>
    </citation>
    <scope>NUCLEOTIDE SEQUENCE</scope>
    <source>
        <strain evidence="12">ATCC 38472_TT</strain>
    </source>
</reference>
<evidence type="ECO:0000256" key="6">
    <source>
        <dbReference type="ARBA" id="ARBA00023212"/>
    </source>
</evidence>
<evidence type="ECO:0000256" key="8">
    <source>
        <dbReference type="ARBA" id="ARBA00041958"/>
    </source>
</evidence>
<keyword evidence="11" id="KW-0732">Signal</keyword>